<feature type="coiled-coil region" evidence="1">
    <location>
        <begin position="478"/>
        <end position="505"/>
    </location>
</feature>
<dbReference type="InterPro" id="IPR000253">
    <property type="entry name" value="FHA_dom"/>
</dbReference>
<keyword evidence="1" id="KW-0175">Coiled coil</keyword>
<comment type="caution">
    <text evidence="4">The sequence shown here is derived from an EMBL/GenBank/DDBJ whole genome shotgun (WGS) entry which is preliminary data.</text>
</comment>
<name>A0A8S3UV26_MYTED</name>
<evidence type="ECO:0000256" key="1">
    <source>
        <dbReference type="SAM" id="Coils"/>
    </source>
</evidence>
<dbReference type="Pfam" id="PF00498">
    <property type="entry name" value="FHA"/>
    <property type="match status" value="1"/>
</dbReference>
<feature type="region of interest" description="Disordered" evidence="2">
    <location>
        <begin position="449"/>
        <end position="468"/>
    </location>
</feature>
<dbReference type="EMBL" id="CAJPWZ010002960">
    <property type="protein sequence ID" value="CAG2249088.1"/>
    <property type="molecule type" value="Genomic_DNA"/>
</dbReference>
<gene>
    <name evidence="4" type="ORF">MEDL_60877</name>
</gene>
<evidence type="ECO:0000313" key="5">
    <source>
        <dbReference type="Proteomes" id="UP000683360"/>
    </source>
</evidence>
<feature type="compositionally biased region" description="Polar residues" evidence="2">
    <location>
        <begin position="449"/>
        <end position="461"/>
    </location>
</feature>
<reference evidence="4" key="1">
    <citation type="submission" date="2021-03" db="EMBL/GenBank/DDBJ databases">
        <authorList>
            <person name="Bekaert M."/>
        </authorList>
    </citation>
    <scope>NUCLEOTIDE SEQUENCE</scope>
</reference>
<keyword evidence="5" id="KW-1185">Reference proteome</keyword>
<evidence type="ECO:0000313" key="4">
    <source>
        <dbReference type="EMBL" id="CAG2249088.1"/>
    </source>
</evidence>
<dbReference type="OrthoDB" id="3176171at2759"/>
<evidence type="ECO:0000256" key="2">
    <source>
        <dbReference type="SAM" id="MobiDB-lite"/>
    </source>
</evidence>
<sequence length="550" mass="62955">MLSNVIKHCCYKGTTLLGKTGNPKVKIEVRGLGIQPSHAELINMNDKEMFLEPGSKTAKIFVNGHKIKSKTKLQHLDRLKFGSSCLYQFIGFPKDRKASDPMDRYNFDYFMMELAEHEGVAMDIQTPRVHESTENIRSVMVFQEFMDLMPLVSEANAISEELKKNVILDAEVKSEASHDPKGQATGKDVIIKVTNKKTNKLEISKHQDYENSNKFKESRENLPVVSCLWMDGENVIVKRDKDPFWDPVEDVFLGSAHILLQSLSYCVEIDEHFTLHNYHGKEEAVTQVKLLPCDSKGELYSEDEIIEPHEMIGKPFNMIFMLPQCMGIRWTMENQSRGIYCRTKFYNKENVISTKTVWGKSYADLKMRQQVTIKKVTEDFLRYLQSDNMVLELWGTQVDEDKQLATMTNGHSNGTSDEEEIEGLHEVCDTLKKENFGLLKKLETQKQATAIANSRRSSTAGTRKEEKPGLDVDLAKSLKNFFKDIKFVQHNIQQMKQNVDEVQQSKEQNGNLLTALEVQQKQLHDVDLKLNESVRSLKESVATVIKKSKS</sequence>
<organism evidence="4 5">
    <name type="scientific">Mytilus edulis</name>
    <name type="common">Blue mussel</name>
    <dbReference type="NCBI Taxonomy" id="6550"/>
    <lineage>
        <taxon>Eukaryota</taxon>
        <taxon>Metazoa</taxon>
        <taxon>Spiralia</taxon>
        <taxon>Lophotrochozoa</taxon>
        <taxon>Mollusca</taxon>
        <taxon>Bivalvia</taxon>
        <taxon>Autobranchia</taxon>
        <taxon>Pteriomorphia</taxon>
        <taxon>Mytilida</taxon>
        <taxon>Mytiloidea</taxon>
        <taxon>Mytilidae</taxon>
        <taxon>Mytilinae</taxon>
        <taxon>Mytilus</taxon>
    </lineage>
</organism>
<proteinExistence type="predicted"/>
<dbReference type="InterPro" id="IPR008984">
    <property type="entry name" value="SMAD_FHA_dom_sf"/>
</dbReference>
<dbReference type="AlphaFoldDB" id="A0A8S3UV26"/>
<dbReference type="Gene3D" id="2.60.200.20">
    <property type="match status" value="1"/>
</dbReference>
<dbReference type="SUPFAM" id="SSF49879">
    <property type="entry name" value="SMAD/FHA domain"/>
    <property type="match status" value="1"/>
</dbReference>
<feature type="domain" description="FHA" evidence="3">
    <location>
        <begin position="20"/>
        <end position="82"/>
    </location>
</feature>
<protein>
    <recommendedName>
        <fullName evidence="3">FHA domain-containing protein</fullName>
    </recommendedName>
</protein>
<accession>A0A8S3UV26</accession>
<evidence type="ECO:0000259" key="3">
    <source>
        <dbReference type="Pfam" id="PF00498"/>
    </source>
</evidence>
<dbReference type="Proteomes" id="UP000683360">
    <property type="component" value="Unassembled WGS sequence"/>
</dbReference>